<sequence>MGSARESEWAKAKVVLNTATRCSRETELIRGSLGPENKAIIDQLVPGDITQQPYEKAAHLLDRMAETN</sequence>
<dbReference type="Gramene" id="PGSC0003DMT400096614">
    <property type="protein sequence ID" value="PGSC0003DMT400096614"/>
    <property type="gene ID" value="PGSC0003DMG400046185"/>
</dbReference>
<protein>
    <submittedName>
        <fullName evidence="1">Uncharacterized protein</fullName>
    </submittedName>
</protein>
<dbReference type="PaxDb" id="4113-PGSC0003DMT400096614"/>
<organism evidence="1 2">
    <name type="scientific">Solanum tuberosum</name>
    <name type="common">Potato</name>
    <dbReference type="NCBI Taxonomy" id="4113"/>
    <lineage>
        <taxon>Eukaryota</taxon>
        <taxon>Viridiplantae</taxon>
        <taxon>Streptophyta</taxon>
        <taxon>Embryophyta</taxon>
        <taxon>Tracheophyta</taxon>
        <taxon>Spermatophyta</taxon>
        <taxon>Magnoliopsida</taxon>
        <taxon>eudicotyledons</taxon>
        <taxon>Gunneridae</taxon>
        <taxon>Pentapetalae</taxon>
        <taxon>asterids</taxon>
        <taxon>lamiids</taxon>
        <taxon>Solanales</taxon>
        <taxon>Solanaceae</taxon>
        <taxon>Solanoideae</taxon>
        <taxon>Solaneae</taxon>
        <taxon>Solanum</taxon>
    </lineage>
</organism>
<dbReference type="Proteomes" id="UP000011115">
    <property type="component" value="Unassembled WGS sequence"/>
</dbReference>
<accession>M1DYV1</accession>
<dbReference type="HOGENOM" id="CLU_2798958_0_0_1"/>
<name>M1DYV1_SOLTU</name>
<dbReference type="AlphaFoldDB" id="M1DYV1"/>
<reference evidence="1" key="2">
    <citation type="submission" date="2015-06" db="UniProtKB">
        <authorList>
            <consortium name="EnsemblPlants"/>
        </authorList>
    </citation>
    <scope>IDENTIFICATION</scope>
    <source>
        <strain evidence="1">DM1-3 516 R44</strain>
    </source>
</reference>
<dbReference type="EnsemblPlants" id="PGSC0003DMT400096614">
    <property type="protein sequence ID" value="PGSC0003DMT400096614"/>
    <property type="gene ID" value="PGSC0003DMG400046185"/>
</dbReference>
<evidence type="ECO:0000313" key="1">
    <source>
        <dbReference type="EnsemblPlants" id="PGSC0003DMT400096614"/>
    </source>
</evidence>
<keyword evidence="2" id="KW-1185">Reference proteome</keyword>
<reference evidence="2" key="1">
    <citation type="journal article" date="2011" name="Nature">
        <title>Genome sequence and analysis of the tuber crop potato.</title>
        <authorList>
            <consortium name="The Potato Genome Sequencing Consortium"/>
        </authorList>
    </citation>
    <scope>NUCLEOTIDE SEQUENCE [LARGE SCALE GENOMIC DNA]</scope>
    <source>
        <strain evidence="2">cv. DM1-3 516 R44</strain>
    </source>
</reference>
<proteinExistence type="predicted"/>
<dbReference type="InParanoid" id="M1DYV1"/>
<evidence type="ECO:0000313" key="2">
    <source>
        <dbReference type="Proteomes" id="UP000011115"/>
    </source>
</evidence>